<protein>
    <recommendedName>
        <fullName evidence="3">Alpha/beta hydrolase family protein</fullName>
    </recommendedName>
</protein>
<keyword evidence="2" id="KW-1185">Reference proteome</keyword>
<dbReference type="EMBL" id="JAAQPH010000006">
    <property type="protein sequence ID" value="NIA68800.1"/>
    <property type="molecule type" value="Genomic_DNA"/>
</dbReference>
<gene>
    <name evidence="1" type="ORF">HBA54_09370</name>
</gene>
<reference evidence="1" key="1">
    <citation type="submission" date="2020-03" db="EMBL/GenBank/DDBJ databases">
        <title>Genome of Pelagibius litoralis DSM 21314T.</title>
        <authorList>
            <person name="Wang G."/>
        </authorList>
    </citation>
    <scope>NUCLEOTIDE SEQUENCE</scope>
    <source>
        <strain evidence="1">DSM 21314</strain>
    </source>
</reference>
<evidence type="ECO:0000313" key="1">
    <source>
        <dbReference type="EMBL" id="NIA68800.1"/>
    </source>
</evidence>
<evidence type="ECO:0000313" key="2">
    <source>
        <dbReference type="Proteomes" id="UP000761264"/>
    </source>
</evidence>
<dbReference type="AlphaFoldDB" id="A0A967C4R6"/>
<accession>A0A967C4R6</accession>
<dbReference type="InterPro" id="IPR029058">
    <property type="entry name" value="AB_hydrolase_fold"/>
</dbReference>
<comment type="caution">
    <text evidence="1">The sequence shown here is derived from an EMBL/GenBank/DDBJ whole genome shotgun (WGS) entry which is preliminary data.</text>
</comment>
<dbReference type="Gene3D" id="3.40.50.1820">
    <property type="entry name" value="alpha/beta hydrolase"/>
    <property type="match status" value="1"/>
</dbReference>
<dbReference type="RefSeq" id="WP_167223772.1">
    <property type="nucleotide sequence ID" value="NZ_JAAQPH010000006.1"/>
</dbReference>
<name>A0A967C4R6_9PROT</name>
<sequence>MTERDSHLPAPRRNPLDWNPLGDLVMRPWYDRWALGLVARWYLPLSRAWAAGLAHAGDKAAFAEAAGLEGFPGGLTGRAIRRAIAKNQRRLGDYLAADARWLEAYFAAAAPLDEVLVDRERARLAAASALMAARAGFMPIRRRVAQVRWQMTPPGDFAPPEDWLGSAGTCITQPSGAGPDSPLPPVEVSHPVPGPLGPERWLRFASPGLPGDTAWARVFEPEGVENPPSFINLHGIGMELDFWSGAVDSTASLLRRGLRVIRPEGPWHGRRRIAGCYGGEPAMALGPEGFLKLFSTWGAEAGVMTAWARQNGSRRVAIGGVSLGALTSQLTAVAASEWPEITRPDALLLVATSANSLDVAMAGSLSRAVGYPAALAQAGWSPEDLARYAPLLEPRGAPAMPPERIVMTLGEADTVTPFDGGLALARRWGVPPENLFIRRQGHFSVSLDLNRQPQPLNRIAAILNGD</sequence>
<organism evidence="1 2">
    <name type="scientific">Pelagibius litoralis</name>
    <dbReference type="NCBI Taxonomy" id="374515"/>
    <lineage>
        <taxon>Bacteria</taxon>
        <taxon>Pseudomonadati</taxon>
        <taxon>Pseudomonadota</taxon>
        <taxon>Alphaproteobacteria</taxon>
        <taxon>Rhodospirillales</taxon>
        <taxon>Rhodovibrionaceae</taxon>
        <taxon>Pelagibius</taxon>
    </lineage>
</organism>
<evidence type="ECO:0008006" key="3">
    <source>
        <dbReference type="Google" id="ProtNLM"/>
    </source>
</evidence>
<proteinExistence type="predicted"/>
<dbReference type="Proteomes" id="UP000761264">
    <property type="component" value="Unassembled WGS sequence"/>
</dbReference>
<dbReference type="SUPFAM" id="SSF53474">
    <property type="entry name" value="alpha/beta-Hydrolases"/>
    <property type="match status" value="1"/>
</dbReference>